<dbReference type="Pfam" id="PF11305">
    <property type="entry name" value="DUF3107"/>
    <property type="match status" value="1"/>
</dbReference>
<comment type="caution">
    <text evidence="1">The sequence shown here is derived from an EMBL/GenBank/DDBJ whole genome shotgun (WGS) entry which is preliminary data.</text>
</comment>
<keyword evidence="1" id="KW-0547">Nucleotide-binding</keyword>
<evidence type="ECO:0000313" key="2">
    <source>
        <dbReference type="Proteomes" id="UP000037397"/>
    </source>
</evidence>
<dbReference type="OrthoDB" id="3268468at2"/>
<gene>
    <name evidence="1" type="ORF">VV01_04170</name>
</gene>
<dbReference type="EMBL" id="LAIR01000002">
    <property type="protein sequence ID" value="KNX36530.1"/>
    <property type="molecule type" value="Genomic_DNA"/>
</dbReference>
<dbReference type="Proteomes" id="UP000037397">
    <property type="component" value="Unassembled WGS sequence"/>
</dbReference>
<dbReference type="AlphaFoldDB" id="A0A0L6CG19"/>
<proteinExistence type="predicted"/>
<keyword evidence="2" id="KW-1185">Reference proteome</keyword>
<dbReference type="RefSeq" id="WP_050668794.1">
    <property type="nucleotide sequence ID" value="NZ_LAIR01000002.1"/>
</dbReference>
<sequence>MEVRIGVQHVAREVVIQSNQSPDEVQALVQEALTAGTPLTLVDEAGHSVTVPAGVLGYIDIGAENKGRVGFGG</sequence>
<keyword evidence="1" id="KW-0067">ATP-binding</keyword>
<dbReference type="GO" id="GO:0005524">
    <property type="term" value="F:ATP binding"/>
    <property type="evidence" value="ECO:0007669"/>
    <property type="project" value="UniProtKB-KW"/>
</dbReference>
<reference evidence="2" key="1">
    <citation type="submission" date="2015-03" db="EMBL/GenBank/DDBJ databases">
        <title>Luteipulveratus halotolerans sp. nov., a novel actinobacterium (Dermacoccaceae) from Sarawak, Malaysia.</title>
        <authorList>
            <person name="Juboi H."/>
            <person name="Basik A."/>
            <person name="Shamsul S.S."/>
            <person name="Arnold P."/>
            <person name="Schmitt E.K."/>
            <person name="Sanglier J.-J."/>
            <person name="Yeo T."/>
        </authorList>
    </citation>
    <scope>NUCLEOTIDE SEQUENCE [LARGE SCALE GENOMIC DNA]</scope>
    <source>
        <strain evidence="2">C296001</strain>
    </source>
</reference>
<accession>A0A0L6CG19</accession>
<protein>
    <submittedName>
        <fullName evidence="1">ATP-binding protein</fullName>
    </submittedName>
</protein>
<dbReference type="InterPro" id="IPR021456">
    <property type="entry name" value="DUF3107"/>
</dbReference>
<evidence type="ECO:0000313" key="1">
    <source>
        <dbReference type="EMBL" id="KNX36530.1"/>
    </source>
</evidence>
<dbReference type="STRING" id="1631356.VV01_04170"/>
<organism evidence="1 2">
    <name type="scientific">Luteipulveratus halotolerans</name>
    <dbReference type="NCBI Taxonomy" id="1631356"/>
    <lineage>
        <taxon>Bacteria</taxon>
        <taxon>Bacillati</taxon>
        <taxon>Actinomycetota</taxon>
        <taxon>Actinomycetes</taxon>
        <taxon>Micrococcales</taxon>
        <taxon>Dermacoccaceae</taxon>
        <taxon>Luteipulveratus</taxon>
    </lineage>
</organism>
<name>A0A0L6CG19_9MICO</name>